<accession>A0ACB8BMC7</accession>
<protein>
    <submittedName>
        <fullName evidence="1">Uncharacterized protein</fullName>
    </submittedName>
</protein>
<sequence>MVSPSTWSALPDRIACSWEQNLYQPSLCSLVFFTNVLKSAIRSPFSKPFNIFILISEPRAIKVCLLSFVLAVPITACIARVAGRRNSSPFPFVPQMQQPPTNTDTVESEATLIVHSGTTALSPFQCTEWRGRFINDAL</sequence>
<evidence type="ECO:0000313" key="1">
    <source>
        <dbReference type="EMBL" id="KAH7927066.1"/>
    </source>
</evidence>
<proteinExistence type="predicted"/>
<name>A0ACB8BMC7_9AGAM</name>
<reference evidence="1" key="1">
    <citation type="journal article" date="2021" name="New Phytol.">
        <title>Evolutionary innovations through gain and loss of genes in the ectomycorrhizal Boletales.</title>
        <authorList>
            <person name="Wu G."/>
            <person name="Miyauchi S."/>
            <person name="Morin E."/>
            <person name="Kuo A."/>
            <person name="Drula E."/>
            <person name="Varga T."/>
            <person name="Kohler A."/>
            <person name="Feng B."/>
            <person name="Cao Y."/>
            <person name="Lipzen A."/>
            <person name="Daum C."/>
            <person name="Hundley H."/>
            <person name="Pangilinan J."/>
            <person name="Johnson J."/>
            <person name="Barry K."/>
            <person name="LaButti K."/>
            <person name="Ng V."/>
            <person name="Ahrendt S."/>
            <person name="Min B."/>
            <person name="Choi I.G."/>
            <person name="Park H."/>
            <person name="Plett J.M."/>
            <person name="Magnuson J."/>
            <person name="Spatafora J.W."/>
            <person name="Nagy L.G."/>
            <person name="Henrissat B."/>
            <person name="Grigoriev I.V."/>
            <person name="Yang Z.L."/>
            <person name="Xu J."/>
            <person name="Martin F.M."/>
        </authorList>
    </citation>
    <scope>NUCLEOTIDE SEQUENCE</scope>
    <source>
        <strain evidence="1">KUC20120723A-06</strain>
    </source>
</reference>
<organism evidence="1 2">
    <name type="scientific">Leucogyrophana mollusca</name>
    <dbReference type="NCBI Taxonomy" id="85980"/>
    <lineage>
        <taxon>Eukaryota</taxon>
        <taxon>Fungi</taxon>
        <taxon>Dikarya</taxon>
        <taxon>Basidiomycota</taxon>
        <taxon>Agaricomycotina</taxon>
        <taxon>Agaricomycetes</taxon>
        <taxon>Agaricomycetidae</taxon>
        <taxon>Boletales</taxon>
        <taxon>Boletales incertae sedis</taxon>
        <taxon>Leucogyrophana</taxon>
    </lineage>
</organism>
<gene>
    <name evidence="1" type="ORF">BV22DRAFT_305911</name>
</gene>
<comment type="caution">
    <text evidence="1">The sequence shown here is derived from an EMBL/GenBank/DDBJ whole genome shotgun (WGS) entry which is preliminary data.</text>
</comment>
<dbReference type="Proteomes" id="UP000790709">
    <property type="component" value="Unassembled WGS sequence"/>
</dbReference>
<evidence type="ECO:0000313" key="2">
    <source>
        <dbReference type="Proteomes" id="UP000790709"/>
    </source>
</evidence>
<dbReference type="EMBL" id="MU266372">
    <property type="protein sequence ID" value="KAH7927066.1"/>
    <property type="molecule type" value="Genomic_DNA"/>
</dbReference>
<keyword evidence="2" id="KW-1185">Reference proteome</keyword>